<evidence type="ECO:0000313" key="3">
    <source>
        <dbReference type="Proteomes" id="UP001204833"/>
    </source>
</evidence>
<dbReference type="SUPFAM" id="SSF50978">
    <property type="entry name" value="WD40 repeat-like"/>
    <property type="match status" value="1"/>
</dbReference>
<gene>
    <name evidence="2" type="ORF">KGF57_003131</name>
</gene>
<keyword evidence="3" id="KW-1185">Reference proteome</keyword>
<evidence type="ECO:0000259" key="1">
    <source>
        <dbReference type="Pfam" id="PF12657"/>
    </source>
</evidence>
<comment type="caution">
    <text evidence="2">The sequence shown here is derived from an EMBL/GenBank/DDBJ whole genome shotgun (WGS) entry which is preliminary data.</text>
</comment>
<dbReference type="InterPro" id="IPR024761">
    <property type="entry name" value="TFIIIC_delta_N"/>
</dbReference>
<dbReference type="EMBL" id="JAIHNG010000121">
    <property type="protein sequence ID" value="KAI5957437.1"/>
    <property type="molecule type" value="Genomic_DNA"/>
</dbReference>
<proteinExistence type="predicted"/>
<name>A0AAD5BDC4_9ASCO</name>
<dbReference type="RefSeq" id="XP_051608140.1">
    <property type="nucleotide sequence ID" value="XM_051752519.1"/>
</dbReference>
<organism evidence="2 3">
    <name type="scientific">Candida theae</name>
    <dbReference type="NCBI Taxonomy" id="1198502"/>
    <lineage>
        <taxon>Eukaryota</taxon>
        <taxon>Fungi</taxon>
        <taxon>Dikarya</taxon>
        <taxon>Ascomycota</taxon>
        <taxon>Saccharomycotina</taxon>
        <taxon>Pichiomycetes</taxon>
        <taxon>Debaryomycetaceae</taxon>
        <taxon>Candida/Lodderomyces clade</taxon>
        <taxon>Candida</taxon>
    </lineage>
</organism>
<reference evidence="2 3" key="1">
    <citation type="journal article" date="2022" name="DNA Res.">
        <title>Genome analysis of five recently described species of the CUG-Ser clade uncovers Candida theae as a new hybrid lineage with pathogenic potential in the Candida parapsilosis species complex.</title>
        <authorList>
            <person name="Mixao V."/>
            <person name="Del Olmo V."/>
            <person name="Hegedusova E."/>
            <person name="Saus E."/>
            <person name="Pryszcz L."/>
            <person name="Cillingova A."/>
            <person name="Nosek J."/>
            <person name="Gabaldon T."/>
        </authorList>
    </citation>
    <scope>NUCLEOTIDE SEQUENCE [LARGE SCALE GENOMIC DNA]</scope>
    <source>
        <strain evidence="2 3">CBS 12239</strain>
    </source>
</reference>
<dbReference type="AlphaFoldDB" id="A0AAD5BDC4"/>
<feature type="domain" description="Transcription factor IIIC 90kDa subunit N-terminal" evidence="1">
    <location>
        <begin position="25"/>
        <end position="162"/>
    </location>
</feature>
<accession>A0AAD5BDC4</accession>
<protein>
    <recommendedName>
        <fullName evidence="1">Transcription factor IIIC 90kDa subunit N-terminal domain-containing protein</fullName>
    </recommendedName>
</protein>
<dbReference type="Proteomes" id="UP001204833">
    <property type="component" value="Unassembled WGS sequence"/>
</dbReference>
<dbReference type="Pfam" id="PF12657">
    <property type="entry name" value="TFIIIC_delta"/>
    <property type="match status" value="1"/>
</dbReference>
<evidence type="ECO:0000313" key="2">
    <source>
        <dbReference type="EMBL" id="KAI5957437.1"/>
    </source>
</evidence>
<sequence>MSFISDIKLNRVDLALARHDPIQLSDNLQLTLNSYNELAIVEPRFPSYHNAINKSRHRTVLNTKEIFSTGSILYSEAVGNLPVGRFKDVVFKDGDEFYNITAQEPIIVEQKWSTINPNTRDCLLGVLFSTGEMLVLGRENHNQIYNYKVKVNVFEALAKLYEIPFFEGKWYVSAEEFKRLRLKYFAFYGSELAVVDLTNRITIFDFDLNVVKQVDFAKEIAKLFWEKNTLLVIGRDNSISVVKDDVKEIHPAQRGHFQKAKIVQYQEDILVIVVFMSKVVVLGSGGTHEFDTETWNTCTSIIAGRSKQLSIVLAYEDSTILTLSFDGGNLSKIPNDLSWAMFKERVLNRFQMSFEGGSIEGSIILHGVEPITDNILGVVYKVLPKNAIHFRIPSEISVNLSFFQLESSIGQLKDTVVNTSIAKLACFYLENFATIPVVIDDLTMSHLEKVDVFVPQLQVFVNEVLQPKELPEPTTEGTLQVDLIKHFVQNEAVVDNQFKICLARLLLSALGQFETPGNGMTGELYKRVHAIHHSIEHRIRNYIIQLLHQVAQRYPVENETDRFSLIAQGLRFGLKLSESEAKIKVGTNLVEEFSIDSKAELQTNSNNMIMSTSGHSWTTCDVTALPIVDRKTKIDELGNYKYLYGDQNSPIVDTLRHTIDFCYISGNRTYIGQF</sequence>
<dbReference type="GeneID" id="76151190"/>
<dbReference type="InterPro" id="IPR036322">
    <property type="entry name" value="WD40_repeat_dom_sf"/>
</dbReference>